<dbReference type="Pfam" id="PF13852">
    <property type="entry name" value="DUF4197"/>
    <property type="match status" value="1"/>
</dbReference>
<proteinExistence type="predicted"/>
<keyword evidence="3" id="KW-1185">Reference proteome</keyword>
<evidence type="ECO:0000313" key="2">
    <source>
        <dbReference type="EMBL" id="SFN09710.1"/>
    </source>
</evidence>
<sequence>MRRLILLLCLLAAPLLAADVSSLSNQDAGKGLKEALVQGTGYAVGKLSATDGFLGNPKVRIPLPPVLEKAEKVLRTMGMGRQADELVTTMNRAAESAVVEAKPILLDGIRKMTWADAKAILTGPEDSATQYFRKTSGEAIAQKFLPKVKTATARVKLAESYNRFAAPAAQFGLIDARDADLDQYVTRKAVDGLFLMIAEQEKAIRTDPLGQSSKILRTVFGSLLR</sequence>
<dbReference type="OrthoDB" id="5292580at2"/>
<dbReference type="InterPro" id="IPR025245">
    <property type="entry name" value="DUF4197"/>
</dbReference>
<dbReference type="EMBL" id="FOVE01000003">
    <property type="protein sequence ID" value="SFN09710.1"/>
    <property type="molecule type" value="Genomic_DNA"/>
</dbReference>
<dbReference type="Proteomes" id="UP000242869">
    <property type="component" value="Unassembled WGS sequence"/>
</dbReference>
<name>A0A1I4W8V1_9NEIS</name>
<dbReference type="STRING" id="83765.SAMN05660284_00496"/>
<feature type="signal peptide" evidence="1">
    <location>
        <begin position="1"/>
        <end position="17"/>
    </location>
</feature>
<dbReference type="RefSeq" id="WP_091191362.1">
    <property type="nucleotide sequence ID" value="NZ_FOVE01000003.1"/>
</dbReference>
<dbReference type="AlphaFoldDB" id="A0A1I4W8V1"/>
<evidence type="ECO:0000256" key="1">
    <source>
        <dbReference type="SAM" id="SignalP"/>
    </source>
</evidence>
<evidence type="ECO:0000313" key="3">
    <source>
        <dbReference type="Proteomes" id="UP000242869"/>
    </source>
</evidence>
<organism evidence="2 3">
    <name type="scientific">Formivibrio citricus</name>
    <dbReference type="NCBI Taxonomy" id="83765"/>
    <lineage>
        <taxon>Bacteria</taxon>
        <taxon>Pseudomonadati</taxon>
        <taxon>Pseudomonadota</taxon>
        <taxon>Betaproteobacteria</taxon>
        <taxon>Neisseriales</taxon>
        <taxon>Chitinibacteraceae</taxon>
        <taxon>Formivibrio</taxon>
    </lineage>
</organism>
<keyword evidence="1" id="KW-0732">Signal</keyword>
<reference evidence="3" key="1">
    <citation type="submission" date="2016-10" db="EMBL/GenBank/DDBJ databases">
        <authorList>
            <person name="Varghese N."/>
            <person name="Submissions S."/>
        </authorList>
    </citation>
    <scope>NUCLEOTIDE SEQUENCE [LARGE SCALE GENOMIC DNA]</scope>
    <source>
        <strain evidence="3">DSM 6150</strain>
    </source>
</reference>
<protein>
    <recommendedName>
        <fullName evidence="4">DUF4197 domain-containing protein</fullName>
    </recommendedName>
</protein>
<gene>
    <name evidence="2" type="ORF">SAMN05660284_00496</name>
</gene>
<accession>A0A1I4W8V1</accession>
<feature type="chain" id="PRO_5017190158" description="DUF4197 domain-containing protein" evidence="1">
    <location>
        <begin position="18"/>
        <end position="225"/>
    </location>
</feature>
<evidence type="ECO:0008006" key="4">
    <source>
        <dbReference type="Google" id="ProtNLM"/>
    </source>
</evidence>